<evidence type="ECO:0000313" key="1">
    <source>
        <dbReference type="EMBL" id="CAG8830888.1"/>
    </source>
</evidence>
<feature type="non-terminal residue" evidence="1">
    <location>
        <position position="1"/>
    </location>
</feature>
<proteinExistence type="predicted"/>
<sequence>RTRSWDIASLLIKPVQRVLKYPLLLQQILSLTKPSHPDYEYLKFSFSEITKVAERINEIKRRKDIVEKIVGSKKKSDADIKHATGIAKPTEDELYKAYMTKFKTLEQTGIQLSKAVKSWVKHVKNQQRFAAAIEDFYIFGVASNKNSDDCIRIVEYVKAIRSLSISCGKEMVTFPQLGLRENNSSLK</sequence>
<gene>
    <name evidence="1" type="ORF">RPERSI_LOCUS27947</name>
</gene>
<protein>
    <submittedName>
        <fullName evidence="1">4987_t:CDS:1</fullName>
    </submittedName>
</protein>
<feature type="non-terminal residue" evidence="1">
    <location>
        <position position="187"/>
    </location>
</feature>
<comment type="caution">
    <text evidence="1">The sequence shown here is derived from an EMBL/GenBank/DDBJ whole genome shotgun (WGS) entry which is preliminary data.</text>
</comment>
<reference evidence="1" key="1">
    <citation type="submission" date="2021-06" db="EMBL/GenBank/DDBJ databases">
        <authorList>
            <person name="Kallberg Y."/>
            <person name="Tangrot J."/>
            <person name="Rosling A."/>
        </authorList>
    </citation>
    <scope>NUCLEOTIDE SEQUENCE</scope>
    <source>
        <strain evidence="1">MA461A</strain>
    </source>
</reference>
<dbReference type="Proteomes" id="UP000789920">
    <property type="component" value="Unassembled WGS sequence"/>
</dbReference>
<accession>A0ACA9S8S7</accession>
<evidence type="ECO:0000313" key="2">
    <source>
        <dbReference type="Proteomes" id="UP000789920"/>
    </source>
</evidence>
<dbReference type="EMBL" id="CAJVQC010100083">
    <property type="protein sequence ID" value="CAG8830888.1"/>
    <property type="molecule type" value="Genomic_DNA"/>
</dbReference>
<organism evidence="1 2">
    <name type="scientific">Racocetra persica</name>
    <dbReference type="NCBI Taxonomy" id="160502"/>
    <lineage>
        <taxon>Eukaryota</taxon>
        <taxon>Fungi</taxon>
        <taxon>Fungi incertae sedis</taxon>
        <taxon>Mucoromycota</taxon>
        <taxon>Glomeromycotina</taxon>
        <taxon>Glomeromycetes</taxon>
        <taxon>Diversisporales</taxon>
        <taxon>Gigasporaceae</taxon>
        <taxon>Racocetra</taxon>
    </lineage>
</organism>
<name>A0ACA9S8S7_9GLOM</name>
<keyword evidence="2" id="KW-1185">Reference proteome</keyword>